<dbReference type="InterPro" id="IPR036291">
    <property type="entry name" value="NAD(P)-bd_dom_sf"/>
</dbReference>
<accession>A0ABQ2W3P2</accession>
<gene>
    <name evidence="5" type="ORF">GCM10015535_36640</name>
</gene>
<dbReference type="InterPro" id="IPR050812">
    <property type="entry name" value="Preph/Arog_dehydrog"/>
</dbReference>
<dbReference type="InterPro" id="IPR003099">
    <property type="entry name" value="Prephen_DH"/>
</dbReference>
<organism evidence="5 6">
    <name type="scientific">Streptomyces gelaticus</name>
    <dbReference type="NCBI Taxonomy" id="285446"/>
    <lineage>
        <taxon>Bacteria</taxon>
        <taxon>Bacillati</taxon>
        <taxon>Actinomycetota</taxon>
        <taxon>Actinomycetes</taxon>
        <taxon>Kitasatosporales</taxon>
        <taxon>Streptomycetaceae</taxon>
        <taxon>Streptomyces</taxon>
    </lineage>
</organism>
<keyword evidence="2" id="KW-0560">Oxidoreductase</keyword>
<dbReference type="PANTHER" id="PTHR21363:SF0">
    <property type="entry name" value="PREPHENATE DEHYDROGENASE [NADP(+)]"/>
    <property type="match status" value="1"/>
</dbReference>
<dbReference type="Proteomes" id="UP000660675">
    <property type="component" value="Unassembled WGS sequence"/>
</dbReference>
<protein>
    <recommendedName>
        <fullName evidence="4">Prephenate/arogenate dehydrogenase domain-containing protein</fullName>
    </recommendedName>
</protein>
<dbReference type="Gene3D" id="3.40.50.720">
    <property type="entry name" value="NAD(P)-binding Rossmann-like Domain"/>
    <property type="match status" value="1"/>
</dbReference>
<reference evidence="6" key="1">
    <citation type="journal article" date="2019" name="Int. J. Syst. Evol. Microbiol.">
        <title>The Global Catalogue of Microorganisms (GCM) 10K type strain sequencing project: providing services to taxonomists for standard genome sequencing and annotation.</title>
        <authorList>
            <consortium name="The Broad Institute Genomics Platform"/>
            <consortium name="The Broad Institute Genome Sequencing Center for Infectious Disease"/>
            <person name="Wu L."/>
            <person name="Ma J."/>
        </authorList>
    </citation>
    <scope>NUCLEOTIDE SEQUENCE [LARGE SCALE GENOMIC DNA]</scope>
    <source>
        <strain evidence="6">JCM 4376</strain>
    </source>
</reference>
<dbReference type="InterPro" id="IPR008927">
    <property type="entry name" value="6-PGluconate_DH-like_C_sf"/>
</dbReference>
<evidence type="ECO:0000313" key="5">
    <source>
        <dbReference type="EMBL" id="GGV87263.1"/>
    </source>
</evidence>
<proteinExistence type="inferred from homology"/>
<evidence type="ECO:0000256" key="1">
    <source>
        <dbReference type="ARBA" id="ARBA00007964"/>
    </source>
</evidence>
<dbReference type="Pfam" id="PF20463">
    <property type="entry name" value="PDH_C"/>
    <property type="match status" value="1"/>
</dbReference>
<dbReference type="PANTHER" id="PTHR21363">
    <property type="entry name" value="PREPHENATE DEHYDROGENASE"/>
    <property type="match status" value="1"/>
</dbReference>
<dbReference type="PROSITE" id="PS51176">
    <property type="entry name" value="PDH_ADH"/>
    <property type="match status" value="1"/>
</dbReference>
<dbReference type="RefSeq" id="WP_189544811.1">
    <property type="nucleotide sequence ID" value="NZ_BMTF01000011.1"/>
</dbReference>
<comment type="caution">
    <text evidence="5">The sequence shown here is derived from an EMBL/GenBank/DDBJ whole genome shotgun (WGS) entry which is preliminary data.</text>
</comment>
<evidence type="ECO:0000256" key="3">
    <source>
        <dbReference type="SAM" id="MobiDB-lite"/>
    </source>
</evidence>
<dbReference type="SUPFAM" id="SSF48179">
    <property type="entry name" value="6-phosphogluconate dehydrogenase C-terminal domain-like"/>
    <property type="match status" value="1"/>
</dbReference>
<evidence type="ECO:0000256" key="2">
    <source>
        <dbReference type="ARBA" id="ARBA00023002"/>
    </source>
</evidence>
<sequence>MSDTTAGPAAAHRRIVLLGAAGTVGRWYRTHLTGAGDTVTTAGLSAGTDHDEDVRIPSAGLRSAVAAADEVVLALPEDVAAACLPWLAESARPEAVIVSTCSVQLPLFEAASELGFRPRLRGVNPMFSPTLPSRGQSVVVIAPESASGADPHVSRLSARLGAGSMTVSVMDPAGHDAAMSVLQALPHAAILSFVDALLAAPVDVAALMRIAPPPARTLAALACRILAAPPEIYWDIQRANAEGSARRKELMSSLQGLDSLVDADRAAGFHAALASAAEQLGPYAAEGAQECQDLFELIQRRRTARQTGADSSPGTAPTVVGTRTDPTEEQPGDR</sequence>
<evidence type="ECO:0000313" key="6">
    <source>
        <dbReference type="Proteomes" id="UP000660675"/>
    </source>
</evidence>
<dbReference type="SUPFAM" id="SSF51735">
    <property type="entry name" value="NAD(P)-binding Rossmann-fold domains"/>
    <property type="match status" value="1"/>
</dbReference>
<feature type="domain" description="Prephenate/arogenate dehydrogenase" evidence="4">
    <location>
        <begin position="13"/>
        <end position="291"/>
    </location>
</feature>
<name>A0ABQ2W3P2_9ACTN</name>
<dbReference type="InterPro" id="IPR046825">
    <property type="entry name" value="PDH_C"/>
</dbReference>
<feature type="region of interest" description="Disordered" evidence="3">
    <location>
        <begin position="302"/>
        <end position="334"/>
    </location>
</feature>
<dbReference type="Gene3D" id="1.10.3660.10">
    <property type="entry name" value="6-phosphogluconate dehydrogenase C-terminal like domain"/>
    <property type="match status" value="1"/>
</dbReference>
<dbReference type="EMBL" id="BMTF01000011">
    <property type="protein sequence ID" value="GGV87263.1"/>
    <property type="molecule type" value="Genomic_DNA"/>
</dbReference>
<evidence type="ECO:0000259" key="4">
    <source>
        <dbReference type="PROSITE" id="PS51176"/>
    </source>
</evidence>
<keyword evidence="6" id="KW-1185">Reference proteome</keyword>
<comment type="similarity">
    <text evidence="1">Belongs to the prephenate/arogenate dehydrogenase family.</text>
</comment>
<feature type="compositionally biased region" description="Polar residues" evidence="3">
    <location>
        <begin position="305"/>
        <end position="315"/>
    </location>
</feature>